<dbReference type="OrthoDB" id="9808813at2"/>
<keyword evidence="4 17" id="KW-0515">Mutator protein</keyword>
<comment type="cofactor">
    <cofactor evidence="17">
        <name>Mg(2+)</name>
        <dbReference type="ChEBI" id="CHEBI:18420"/>
    </cofactor>
    <text evidence="17">Binds 2 magnesium ions per subunit.</text>
</comment>
<dbReference type="InterPro" id="IPR017961">
    <property type="entry name" value="DNA_pol_Y-fam_little_finger"/>
</dbReference>
<evidence type="ECO:0000256" key="9">
    <source>
        <dbReference type="ARBA" id="ARBA00022723"/>
    </source>
</evidence>
<keyword evidence="6 17" id="KW-0808">Transferase</keyword>
<evidence type="ECO:0000313" key="20">
    <source>
        <dbReference type="Proteomes" id="UP000049455"/>
    </source>
</evidence>
<feature type="binding site" evidence="17">
    <location>
        <position position="41"/>
    </location>
    <ligand>
        <name>Mg(2+)</name>
        <dbReference type="ChEBI" id="CHEBI:18420"/>
    </ligand>
</feature>
<dbReference type="Gene3D" id="3.30.70.270">
    <property type="match status" value="1"/>
</dbReference>
<evidence type="ECO:0000256" key="15">
    <source>
        <dbReference type="ARBA" id="ARBA00025589"/>
    </source>
</evidence>
<keyword evidence="12 17" id="KW-0239">DNA-directed DNA polymerase</keyword>
<dbReference type="InterPro" id="IPR036775">
    <property type="entry name" value="DNA_pol_Y-fam_lit_finger_sf"/>
</dbReference>
<dbReference type="Gene3D" id="3.40.1170.60">
    <property type="match status" value="1"/>
</dbReference>
<dbReference type="InterPro" id="IPR022880">
    <property type="entry name" value="DNApol_IV"/>
</dbReference>
<sequence>MPALCRQCLTAFEDGARCPACRSPCVTRHPELFDLSIAHMDCDAFYASVEKRDRPDLADKPVIIGGGRRGVVSTCCYVARIRGVRSAMPMFQALRLCPDAVVIKGRMDLYVEVSRQVRALMEELTPAVEPLSLDEAFLDLTGTARLHGAPPAAMLARLTRRMQEEIGITGSIGLSHNKFLAKIASDLDKPRGFSVIGRAETAAFLADKPVGIIWGVGLVGQESLKRAGINNIADLRRWDRTDLHRRFGSMGERLWHLARGEDHRRVNASRIVKSISKETTFHEDTADGDVLDGHLWRLSEQVADRAKAKETAGRVVTLKLKRSDFTTVTRRHALPEPTQMADRIYRAARMLFDALDRQGSARLIGVGISDLGPAAQADRGGDLLDPSAGRRAQAERATDAIRARFGPDAIRKGRSLR</sequence>
<dbReference type="Pfam" id="PF11799">
    <property type="entry name" value="IMS_C"/>
    <property type="match status" value="1"/>
</dbReference>
<gene>
    <name evidence="17 19" type="primary">dinB</name>
    <name evidence="19" type="ORF">JSE7799_00106</name>
</gene>
<dbReference type="GO" id="GO:0042276">
    <property type="term" value="P:error-prone translesion synthesis"/>
    <property type="evidence" value="ECO:0007669"/>
    <property type="project" value="TreeGrafter"/>
</dbReference>
<evidence type="ECO:0000256" key="12">
    <source>
        <dbReference type="ARBA" id="ARBA00022932"/>
    </source>
</evidence>
<dbReference type="GO" id="GO:0005829">
    <property type="term" value="C:cytosol"/>
    <property type="evidence" value="ECO:0007669"/>
    <property type="project" value="TreeGrafter"/>
</dbReference>
<evidence type="ECO:0000313" key="19">
    <source>
        <dbReference type="EMBL" id="CUH09557.1"/>
    </source>
</evidence>
<evidence type="ECO:0000256" key="16">
    <source>
        <dbReference type="ARBA" id="ARBA00049244"/>
    </source>
</evidence>
<evidence type="ECO:0000256" key="14">
    <source>
        <dbReference type="ARBA" id="ARBA00023204"/>
    </source>
</evidence>
<name>A0A0M7B7T6_9RHOB</name>
<comment type="subcellular location">
    <subcellularLocation>
        <location evidence="1 17">Cytoplasm</location>
    </subcellularLocation>
</comment>
<dbReference type="Gene3D" id="1.10.150.20">
    <property type="entry name" value="5' to 3' exonuclease, C-terminal subdomain"/>
    <property type="match status" value="1"/>
</dbReference>
<dbReference type="AlphaFoldDB" id="A0A0M7B7T6"/>
<feature type="active site" evidence="17">
    <location>
        <position position="135"/>
    </location>
</feature>
<comment type="similarity">
    <text evidence="2 17">Belongs to the DNA polymerase type-Y family.</text>
</comment>
<dbReference type="PANTHER" id="PTHR11076">
    <property type="entry name" value="DNA REPAIR POLYMERASE UMUC / TRANSFERASE FAMILY MEMBER"/>
    <property type="match status" value="1"/>
</dbReference>
<keyword evidence="8 17" id="KW-0235">DNA replication</keyword>
<dbReference type="EMBL" id="CYPR01000003">
    <property type="protein sequence ID" value="CUH09557.1"/>
    <property type="molecule type" value="Genomic_DNA"/>
</dbReference>
<evidence type="ECO:0000259" key="18">
    <source>
        <dbReference type="PROSITE" id="PS50173"/>
    </source>
</evidence>
<feature type="binding site" evidence="17">
    <location>
        <position position="134"/>
    </location>
    <ligand>
        <name>Mg(2+)</name>
        <dbReference type="ChEBI" id="CHEBI:18420"/>
    </ligand>
</feature>
<dbReference type="NCBIfam" id="NF002677">
    <property type="entry name" value="PRK02406.1"/>
    <property type="match status" value="1"/>
</dbReference>
<dbReference type="CDD" id="cd03586">
    <property type="entry name" value="PolY_Pol_IV_kappa"/>
    <property type="match status" value="1"/>
</dbReference>
<feature type="domain" description="UmuC" evidence="18">
    <location>
        <begin position="37"/>
        <end position="217"/>
    </location>
</feature>
<dbReference type="NCBIfam" id="NF002751">
    <property type="entry name" value="PRK02794.1"/>
    <property type="match status" value="1"/>
</dbReference>
<dbReference type="GO" id="GO:0006261">
    <property type="term" value="P:DNA-templated DNA replication"/>
    <property type="evidence" value="ECO:0007669"/>
    <property type="project" value="UniProtKB-UniRule"/>
</dbReference>
<evidence type="ECO:0000256" key="2">
    <source>
        <dbReference type="ARBA" id="ARBA00010945"/>
    </source>
</evidence>
<dbReference type="Pfam" id="PF00817">
    <property type="entry name" value="IMS"/>
    <property type="match status" value="1"/>
</dbReference>
<evidence type="ECO:0000256" key="17">
    <source>
        <dbReference type="HAMAP-Rule" id="MF_01113"/>
    </source>
</evidence>
<evidence type="ECO:0000256" key="1">
    <source>
        <dbReference type="ARBA" id="ARBA00004496"/>
    </source>
</evidence>
<dbReference type="GO" id="GO:0009432">
    <property type="term" value="P:SOS response"/>
    <property type="evidence" value="ECO:0007669"/>
    <property type="project" value="TreeGrafter"/>
</dbReference>
<dbReference type="Gene3D" id="3.30.1490.100">
    <property type="entry name" value="DNA polymerase, Y-family, little finger domain"/>
    <property type="match status" value="1"/>
</dbReference>
<evidence type="ECO:0000256" key="4">
    <source>
        <dbReference type="ARBA" id="ARBA00022457"/>
    </source>
</evidence>
<dbReference type="GO" id="GO:0003684">
    <property type="term" value="F:damaged DNA binding"/>
    <property type="evidence" value="ECO:0007669"/>
    <property type="project" value="InterPro"/>
</dbReference>
<protein>
    <recommendedName>
        <fullName evidence="17">DNA polymerase IV</fullName>
        <shortName evidence="17">Pol IV</shortName>
        <ecNumber evidence="17">2.7.7.7</ecNumber>
    </recommendedName>
</protein>
<evidence type="ECO:0000256" key="7">
    <source>
        <dbReference type="ARBA" id="ARBA00022695"/>
    </source>
</evidence>
<dbReference type="STRING" id="313367.JSE7799_00106"/>
<evidence type="ECO:0000256" key="13">
    <source>
        <dbReference type="ARBA" id="ARBA00023125"/>
    </source>
</evidence>
<dbReference type="SUPFAM" id="SSF56672">
    <property type="entry name" value="DNA/RNA polymerases"/>
    <property type="match status" value="1"/>
</dbReference>
<organism evidence="19 20">
    <name type="scientific">Jannaschia seosinensis</name>
    <dbReference type="NCBI Taxonomy" id="313367"/>
    <lineage>
        <taxon>Bacteria</taxon>
        <taxon>Pseudomonadati</taxon>
        <taxon>Pseudomonadota</taxon>
        <taxon>Alphaproteobacteria</taxon>
        <taxon>Rhodobacterales</taxon>
        <taxon>Roseobacteraceae</taxon>
        <taxon>Jannaschia</taxon>
    </lineage>
</organism>
<dbReference type="SUPFAM" id="SSF100879">
    <property type="entry name" value="Lesion bypass DNA polymerase (Y-family), little finger domain"/>
    <property type="match status" value="1"/>
</dbReference>
<evidence type="ECO:0000256" key="11">
    <source>
        <dbReference type="ARBA" id="ARBA00022842"/>
    </source>
</evidence>
<dbReference type="EC" id="2.7.7.7" evidence="17"/>
<dbReference type="PANTHER" id="PTHR11076:SF33">
    <property type="entry name" value="DNA POLYMERASE KAPPA"/>
    <property type="match status" value="1"/>
</dbReference>
<dbReference type="InterPro" id="IPR001126">
    <property type="entry name" value="UmuC"/>
</dbReference>
<dbReference type="Proteomes" id="UP000049455">
    <property type="component" value="Unassembled WGS sequence"/>
</dbReference>
<dbReference type="InterPro" id="IPR050116">
    <property type="entry name" value="DNA_polymerase-Y"/>
</dbReference>
<comment type="function">
    <text evidence="15 17">Poorly processive, error-prone DNA polymerase involved in untargeted mutagenesis. Copies undamaged DNA at stalled replication forks, which arise in vivo from mismatched or misaligned primer ends. These misaligned primers can be extended by PolIV. Exhibits no 3'-5' exonuclease (proofreading) activity. May be involved in translesional synthesis, in conjunction with the beta clamp from PolIII.</text>
</comment>
<dbReference type="HAMAP" id="MF_01113">
    <property type="entry name" value="DNApol_IV"/>
    <property type="match status" value="1"/>
</dbReference>
<keyword evidence="13 17" id="KW-0238">DNA-binding</keyword>
<keyword evidence="5 17" id="KW-0963">Cytoplasm</keyword>
<reference evidence="19 20" key="1">
    <citation type="submission" date="2015-09" db="EMBL/GenBank/DDBJ databases">
        <authorList>
            <person name="Jackson K.R."/>
            <person name="Lunt B.L."/>
            <person name="Fisher J.N.B."/>
            <person name="Gardner A.V."/>
            <person name="Bailey M.E."/>
            <person name="Deus L.M."/>
            <person name="Earl A.S."/>
            <person name="Gibby P.D."/>
            <person name="Hartmann K.A."/>
            <person name="Liu J.E."/>
            <person name="Manci A.M."/>
            <person name="Nielsen D.A."/>
            <person name="Solomon M.B."/>
            <person name="Breakwell D.P."/>
            <person name="Burnett S.H."/>
            <person name="Grose J.H."/>
        </authorList>
    </citation>
    <scope>NUCLEOTIDE SEQUENCE [LARGE SCALE GENOMIC DNA]</scope>
    <source>
        <strain evidence="19 20">CECT 7799</strain>
    </source>
</reference>
<feature type="site" description="Substrate discrimination" evidence="17">
    <location>
        <position position="46"/>
    </location>
</feature>
<evidence type="ECO:0000256" key="10">
    <source>
        <dbReference type="ARBA" id="ARBA00022763"/>
    </source>
</evidence>
<comment type="catalytic activity">
    <reaction evidence="16 17">
        <text>DNA(n) + a 2'-deoxyribonucleoside 5'-triphosphate = DNA(n+1) + diphosphate</text>
        <dbReference type="Rhea" id="RHEA:22508"/>
        <dbReference type="Rhea" id="RHEA-COMP:17339"/>
        <dbReference type="Rhea" id="RHEA-COMP:17340"/>
        <dbReference type="ChEBI" id="CHEBI:33019"/>
        <dbReference type="ChEBI" id="CHEBI:61560"/>
        <dbReference type="ChEBI" id="CHEBI:173112"/>
        <dbReference type="EC" id="2.7.7.7"/>
    </reaction>
</comment>
<keyword evidence="14 17" id="KW-0234">DNA repair</keyword>
<dbReference type="GO" id="GO:0000287">
    <property type="term" value="F:magnesium ion binding"/>
    <property type="evidence" value="ECO:0007669"/>
    <property type="project" value="UniProtKB-UniRule"/>
</dbReference>
<keyword evidence="20" id="KW-1185">Reference proteome</keyword>
<keyword evidence="7 17" id="KW-0548">Nucleotidyltransferase</keyword>
<dbReference type="FunFam" id="3.30.1490.100:FF:000004">
    <property type="entry name" value="DNA polymerase IV"/>
    <property type="match status" value="1"/>
</dbReference>
<dbReference type="InterPro" id="IPR043128">
    <property type="entry name" value="Rev_trsase/Diguanyl_cyclase"/>
</dbReference>
<dbReference type="InterPro" id="IPR043502">
    <property type="entry name" value="DNA/RNA_pol_sf"/>
</dbReference>
<comment type="subunit">
    <text evidence="3 17">Monomer.</text>
</comment>
<dbReference type="GO" id="GO:0006281">
    <property type="term" value="P:DNA repair"/>
    <property type="evidence" value="ECO:0007669"/>
    <property type="project" value="UniProtKB-UniRule"/>
</dbReference>
<keyword evidence="9 17" id="KW-0479">Metal-binding</keyword>
<evidence type="ECO:0000256" key="8">
    <source>
        <dbReference type="ARBA" id="ARBA00022705"/>
    </source>
</evidence>
<keyword evidence="11 17" id="KW-0460">Magnesium</keyword>
<proteinExistence type="inferred from homology"/>
<evidence type="ECO:0000256" key="5">
    <source>
        <dbReference type="ARBA" id="ARBA00022490"/>
    </source>
</evidence>
<evidence type="ECO:0000256" key="3">
    <source>
        <dbReference type="ARBA" id="ARBA00011245"/>
    </source>
</evidence>
<dbReference type="FunFam" id="3.40.1170.60:FF:000001">
    <property type="entry name" value="DNA polymerase IV"/>
    <property type="match status" value="1"/>
</dbReference>
<accession>A0A0M7B7T6</accession>
<keyword evidence="10 17" id="KW-0227">DNA damage</keyword>
<evidence type="ECO:0000256" key="6">
    <source>
        <dbReference type="ARBA" id="ARBA00022679"/>
    </source>
</evidence>
<dbReference type="GO" id="GO:0003887">
    <property type="term" value="F:DNA-directed DNA polymerase activity"/>
    <property type="evidence" value="ECO:0007669"/>
    <property type="project" value="UniProtKB-UniRule"/>
</dbReference>
<dbReference type="PROSITE" id="PS50173">
    <property type="entry name" value="UMUC"/>
    <property type="match status" value="1"/>
</dbReference>
<dbReference type="RefSeq" id="WP_055661860.1">
    <property type="nucleotide sequence ID" value="NZ_CYPR01000003.1"/>
</dbReference>